<evidence type="ECO:0000256" key="1">
    <source>
        <dbReference type="ARBA" id="ARBA00022737"/>
    </source>
</evidence>
<dbReference type="STRING" id="238.BBD35_13305"/>
<keyword evidence="7" id="KW-1185">Reference proteome</keyword>
<protein>
    <submittedName>
        <fullName evidence="6">ABC transporter ATP-binding protein</fullName>
    </submittedName>
</protein>
<dbReference type="Proteomes" id="UP000188947">
    <property type="component" value="Unassembled WGS sequence"/>
</dbReference>
<dbReference type="InterPro" id="IPR027417">
    <property type="entry name" value="P-loop_NTPase"/>
</dbReference>
<proteinExistence type="predicted"/>
<dbReference type="Pfam" id="PF00005">
    <property type="entry name" value="ABC_tran"/>
    <property type="match status" value="2"/>
</dbReference>
<dbReference type="InterPro" id="IPR050611">
    <property type="entry name" value="ABCF"/>
</dbReference>
<dbReference type="FunFam" id="3.40.50.300:FF:001320">
    <property type="entry name" value="Heme ABC transporter ATP-binding protein"/>
    <property type="match status" value="1"/>
</dbReference>
<feature type="domain" description="ABC transporter" evidence="5">
    <location>
        <begin position="2"/>
        <end position="242"/>
    </location>
</feature>
<dbReference type="EMBL" id="MPOG01000014">
    <property type="protein sequence ID" value="OOH94453.1"/>
    <property type="molecule type" value="Genomic_DNA"/>
</dbReference>
<feature type="compositionally biased region" description="Basic and acidic residues" evidence="4">
    <location>
        <begin position="249"/>
        <end position="265"/>
    </location>
</feature>
<dbReference type="SMART" id="SM00382">
    <property type="entry name" value="AAA"/>
    <property type="match status" value="2"/>
</dbReference>
<dbReference type="InterPro" id="IPR003593">
    <property type="entry name" value="AAA+_ATPase"/>
</dbReference>
<comment type="caution">
    <text evidence="6">The sequence shown here is derived from an EMBL/GenBank/DDBJ whole genome shotgun (WGS) entry which is preliminary data.</text>
</comment>
<evidence type="ECO:0000259" key="5">
    <source>
        <dbReference type="PROSITE" id="PS50893"/>
    </source>
</evidence>
<keyword evidence="3 6" id="KW-0067">ATP-binding</keyword>
<evidence type="ECO:0000256" key="2">
    <source>
        <dbReference type="ARBA" id="ARBA00022741"/>
    </source>
</evidence>
<keyword evidence="2" id="KW-0547">Nucleotide-binding</keyword>
<name>A0A1T3FEY4_ELIME</name>
<dbReference type="Gene3D" id="3.40.50.300">
    <property type="entry name" value="P-loop containing nucleotide triphosphate hydrolases"/>
    <property type="match status" value="2"/>
</dbReference>
<dbReference type="RefSeq" id="WP_170876108.1">
    <property type="nucleotide sequence ID" value="NZ_CP016378.1"/>
</dbReference>
<gene>
    <name evidence="6" type="ORF">BMF97_13985</name>
</gene>
<dbReference type="InterPro" id="IPR017871">
    <property type="entry name" value="ABC_transporter-like_CS"/>
</dbReference>
<dbReference type="GO" id="GO:0005524">
    <property type="term" value="F:ATP binding"/>
    <property type="evidence" value="ECO:0007669"/>
    <property type="project" value="UniProtKB-KW"/>
</dbReference>
<dbReference type="GO" id="GO:0016887">
    <property type="term" value="F:ATP hydrolysis activity"/>
    <property type="evidence" value="ECO:0007669"/>
    <property type="project" value="InterPro"/>
</dbReference>
<feature type="region of interest" description="Disordered" evidence="4">
    <location>
        <begin position="249"/>
        <end position="273"/>
    </location>
</feature>
<evidence type="ECO:0000313" key="6">
    <source>
        <dbReference type="EMBL" id="OOH94453.1"/>
    </source>
</evidence>
<keyword evidence="1" id="KW-0677">Repeat</keyword>
<dbReference type="PROSITE" id="PS00211">
    <property type="entry name" value="ABC_TRANSPORTER_1"/>
    <property type="match status" value="1"/>
</dbReference>
<dbReference type="InterPro" id="IPR003439">
    <property type="entry name" value="ABC_transporter-like_ATP-bd"/>
</dbReference>
<evidence type="ECO:0000313" key="7">
    <source>
        <dbReference type="Proteomes" id="UP000188947"/>
    </source>
</evidence>
<organism evidence="6 7">
    <name type="scientific">Elizabethkingia meningoseptica</name>
    <name type="common">Chryseobacterium meningosepticum</name>
    <dbReference type="NCBI Taxonomy" id="238"/>
    <lineage>
        <taxon>Bacteria</taxon>
        <taxon>Pseudomonadati</taxon>
        <taxon>Bacteroidota</taxon>
        <taxon>Flavobacteriia</taxon>
        <taxon>Flavobacteriales</taxon>
        <taxon>Weeksellaceae</taxon>
        <taxon>Elizabethkingia</taxon>
    </lineage>
</organism>
<accession>A0A1T3FEY4</accession>
<feature type="domain" description="ABC transporter" evidence="5">
    <location>
        <begin position="338"/>
        <end position="528"/>
    </location>
</feature>
<dbReference type="AlphaFoldDB" id="A0A1T3FEY4"/>
<dbReference type="eggNOG" id="COG0488">
    <property type="taxonomic scope" value="Bacteria"/>
</dbReference>
<dbReference type="SUPFAM" id="SSF52540">
    <property type="entry name" value="P-loop containing nucleoside triphosphate hydrolases"/>
    <property type="match status" value="2"/>
</dbReference>
<evidence type="ECO:0000256" key="4">
    <source>
        <dbReference type="SAM" id="MobiDB-lite"/>
    </source>
</evidence>
<dbReference type="PANTHER" id="PTHR19211:SF6">
    <property type="entry name" value="BLL7188 PROTEIN"/>
    <property type="match status" value="1"/>
</dbReference>
<dbReference type="PROSITE" id="PS50893">
    <property type="entry name" value="ABC_TRANSPORTER_2"/>
    <property type="match status" value="2"/>
</dbReference>
<dbReference type="CDD" id="cd03221">
    <property type="entry name" value="ABCF_EF-3"/>
    <property type="match status" value="1"/>
</dbReference>
<reference evidence="6 7" key="1">
    <citation type="submission" date="2016-11" db="EMBL/GenBank/DDBJ databases">
        <title>Genome sequence and comparative genomic analysis of clinical strain Elizabethkingia meningoseptica 61421 PRCM.</title>
        <authorList>
            <person name="Wang M."/>
            <person name="Hu S."/>
            <person name="Cao L."/>
            <person name="Jiang T."/>
            <person name="Zhou Y."/>
            <person name="Ming D."/>
        </authorList>
    </citation>
    <scope>NUCLEOTIDE SEQUENCE [LARGE SCALE GENOMIC DNA]</scope>
    <source>
        <strain evidence="6 7">61421 PRCM</strain>
    </source>
</reference>
<dbReference type="PANTHER" id="PTHR19211">
    <property type="entry name" value="ATP-BINDING TRANSPORT PROTEIN-RELATED"/>
    <property type="match status" value="1"/>
</dbReference>
<sequence length="528" mass="59641">MLTIQNLTYQHPDNDVLFDNINITISKNEKIALVGNNGSGKSTLLKLISGVLLPTAGSIKTEGNLYYIPQILEQFNQQCIASVLGVQQKLNALKEILDGHVTEENMTVLNDDWDIEERTKLALENWGLTGFTPEYPMNKLSGGQKTKVLLSGIDIHQPDIILMDEPTNHLDRESRNWLYEFVENSGKTMVIVSHDRTLLNLLPKTAELTRKELVLYGGNYDFYKEQKLIQQNALQNTIKNTESALKKAKQVERETLERQQKQDARGKKKQEKSGVARIMMNTLRNNAENSTAKIKDTHADKVDGISNELHELRRKNPLTDQMKFGFDQTSLHYGKILIKAEKINYTYQGQNVWNNNPDILVNSGNRIVITGKNGSGKTTLIKLLLGLLEPSEGSIYQADFYPVYIDQDYSLLDLSLSVIQQAEAFNVMPLPDHEVKTILSRFLFTKETWDKSCSVLSGGERMRLLLACLSIKGKAPDIIVLDEPTNNLDIQNIEILTHALKDYKGTLLVVSHDDTFLKEINAETTINL</sequence>
<evidence type="ECO:0000256" key="3">
    <source>
        <dbReference type="ARBA" id="ARBA00022840"/>
    </source>
</evidence>